<gene>
    <name evidence="1" type="ORF">SNE40_021809</name>
</gene>
<dbReference type="Proteomes" id="UP001347796">
    <property type="component" value="Unassembled WGS sequence"/>
</dbReference>
<accession>A0AAN8IX70</accession>
<proteinExistence type="predicted"/>
<evidence type="ECO:0000313" key="2">
    <source>
        <dbReference type="Proteomes" id="UP001347796"/>
    </source>
</evidence>
<reference evidence="1 2" key="1">
    <citation type="submission" date="2024-01" db="EMBL/GenBank/DDBJ databases">
        <title>The genome of the rayed Mediterranean limpet Patella caerulea (Linnaeus, 1758).</title>
        <authorList>
            <person name="Anh-Thu Weber A."/>
            <person name="Halstead-Nussloch G."/>
        </authorList>
    </citation>
    <scope>NUCLEOTIDE SEQUENCE [LARGE SCALE GENOMIC DNA]</scope>
    <source>
        <strain evidence="1">AATW-2023a</strain>
        <tissue evidence="1">Whole specimen</tissue>
    </source>
</reference>
<organism evidence="1 2">
    <name type="scientific">Patella caerulea</name>
    <name type="common">Rayed Mediterranean limpet</name>
    <dbReference type="NCBI Taxonomy" id="87958"/>
    <lineage>
        <taxon>Eukaryota</taxon>
        <taxon>Metazoa</taxon>
        <taxon>Spiralia</taxon>
        <taxon>Lophotrochozoa</taxon>
        <taxon>Mollusca</taxon>
        <taxon>Gastropoda</taxon>
        <taxon>Patellogastropoda</taxon>
        <taxon>Patelloidea</taxon>
        <taxon>Patellidae</taxon>
        <taxon>Patella</taxon>
    </lineage>
</organism>
<dbReference type="AlphaFoldDB" id="A0AAN8IX70"/>
<dbReference type="PANTHER" id="PTHR46704:SF9">
    <property type="entry name" value="BHLH DOMAIN-CONTAINING PROTEIN"/>
    <property type="match status" value="1"/>
</dbReference>
<sequence length="191" mass="21550">MLRTVDTDVVVLSTALFNQINVTELWVSFGTGKNCRLIPVHTISKTLGPQKSMSLLMFHAFTGCDQTSFFLNRGKKTAWQTSKVYKDAEESFAVLSRAPPSVEELHNHMSTIERFVILMYDRTSSCESVDEARQELFTHKGRAIELIPPTSAALFQHAKRAVFQAAYVWGQALLRTPELPDPSDWGWRIGT</sequence>
<name>A0AAN8IX70_PATCE</name>
<protein>
    <submittedName>
        <fullName evidence="1">Uncharacterized protein</fullName>
    </submittedName>
</protein>
<evidence type="ECO:0000313" key="1">
    <source>
        <dbReference type="EMBL" id="KAK6167880.1"/>
    </source>
</evidence>
<dbReference type="PANTHER" id="PTHR46704">
    <property type="entry name" value="CXC DOMAIN-CONTAINING PROTEIN-RELATED"/>
    <property type="match status" value="1"/>
</dbReference>
<keyword evidence="2" id="KW-1185">Reference proteome</keyword>
<comment type="caution">
    <text evidence="1">The sequence shown here is derived from an EMBL/GenBank/DDBJ whole genome shotgun (WGS) entry which is preliminary data.</text>
</comment>
<dbReference type="EMBL" id="JAZGQO010000018">
    <property type="protein sequence ID" value="KAK6167880.1"/>
    <property type="molecule type" value="Genomic_DNA"/>
</dbReference>